<evidence type="ECO:0000256" key="5">
    <source>
        <dbReference type="ARBA" id="ARBA00023163"/>
    </source>
</evidence>
<evidence type="ECO:0000313" key="9">
    <source>
        <dbReference type="EMBL" id="ASJ75123.1"/>
    </source>
</evidence>
<dbReference type="SUPFAM" id="SSF46689">
    <property type="entry name" value="Homeodomain-like"/>
    <property type="match status" value="1"/>
</dbReference>
<dbReference type="InterPro" id="IPR058031">
    <property type="entry name" value="AAA_lid_NorR"/>
</dbReference>
<dbReference type="SUPFAM" id="SSF52540">
    <property type="entry name" value="P-loop containing nucleoside triphosphate hydrolases"/>
    <property type="match status" value="1"/>
</dbReference>
<accession>A0A2Z2NV50</accession>
<feature type="modified residue" description="4-aspartylphosphate" evidence="6">
    <location>
        <position position="76"/>
    </location>
</feature>
<dbReference type="Gene3D" id="1.10.8.60">
    <property type="match status" value="1"/>
</dbReference>
<dbReference type="RefSeq" id="WP_205737705.1">
    <property type="nucleotide sequence ID" value="NZ_CP018632.1"/>
</dbReference>
<proteinExistence type="predicted"/>
<keyword evidence="1" id="KW-0547">Nucleotide-binding</keyword>
<dbReference type="PANTHER" id="PTHR32071">
    <property type="entry name" value="TRANSCRIPTIONAL REGULATORY PROTEIN"/>
    <property type="match status" value="1"/>
</dbReference>
<feature type="domain" description="Response regulatory" evidence="8">
    <location>
        <begin position="27"/>
        <end position="141"/>
    </location>
</feature>
<dbReference type="GO" id="GO:0006355">
    <property type="term" value="P:regulation of DNA-templated transcription"/>
    <property type="evidence" value="ECO:0007669"/>
    <property type="project" value="InterPro"/>
</dbReference>
<dbReference type="FunFam" id="3.40.50.300:FF:000006">
    <property type="entry name" value="DNA-binding transcriptional regulator NtrC"/>
    <property type="match status" value="1"/>
</dbReference>
<organism evidence="9 10">
    <name type="scientific">Granulosicoccus antarcticus IMCC3135</name>
    <dbReference type="NCBI Taxonomy" id="1192854"/>
    <lineage>
        <taxon>Bacteria</taxon>
        <taxon>Pseudomonadati</taxon>
        <taxon>Pseudomonadota</taxon>
        <taxon>Gammaproteobacteria</taxon>
        <taxon>Chromatiales</taxon>
        <taxon>Granulosicoccaceae</taxon>
        <taxon>Granulosicoccus</taxon>
    </lineage>
</organism>
<sequence length="469" mass="52718">MIMPLHDGQKAEGTVELEFNRLLRSAAILVVDDEPGMRNFLKRSLENRCALLEVAGSAEEAEALRLRYHFDLLMVDIRLPGLSGLEWMEKLRERGVRTHVIYMTAFADLDMAIAALRNGADDFIMKPFRTEQILLSMRRTLMRRQILRENSLLRLQVEQMQHDEGVVGESPAMRKVFALVQRVATTRTSVLIRGETGVGKALVAKSLHQLSRRSGAFISLNCGTLNEERIDSELFGHIKGAFAGAEQTRDGLIAHADKGTLFLDEIGRLPEPVQAKMLGVLERGVIRPVGSAREFPVDVRIIAATSCDLDELGASGAFRTDLFYRLNAMPLDVPPLRERGRDIELLVQHFMEQLASELRLAPVQLLHTDWEQLFAYHWPGNVRELRNLVERTLLLGELPLESLNKTLQESADVGPGYSLEWSLEQVERAHIEAVLASFDNNKSAAARRLGVSRKTLERKQALWYGATGK</sequence>
<dbReference type="Gene3D" id="3.40.50.300">
    <property type="entry name" value="P-loop containing nucleotide triphosphate hydrolases"/>
    <property type="match status" value="1"/>
</dbReference>
<keyword evidence="3" id="KW-0805">Transcription regulation</keyword>
<evidence type="ECO:0000256" key="1">
    <source>
        <dbReference type="ARBA" id="ARBA00022741"/>
    </source>
</evidence>
<dbReference type="KEGG" id="gai:IMCC3135_25300"/>
<dbReference type="Pfam" id="PF00158">
    <property type="entry name" value="Sigma54_activat"/>
    <property type="match status" value="1"/>
</dbReference>
<dbReference type="InterPro" id="IPR025662">
    <property type="entry name" value="Sigma_54_int_dom_ATP-bd_1"/>
</dbReference>
<keyword evidence="4" id="KW-0238">DNA-binding</keyword>
<evidence type="ECO:0000259" key="7">
    <source>
        <dbReference type="PROSITE" id="PS50045"/>
    </source>
</evidence>
<dbReference type="SUPFAM" id="SSF52172">
    <property type="entry name" value="CheY-like"/>
    <property type="match status" value="1"/>
</dbReference>
<evidence type="ECO:0000256" key="3">
    <source>
        <dbReference type="ARBA" id="ARBA00023015"/>
    </source>
</evidence>
<dbReference type="InterPro" id="IPR003593">
    <property type="entry name" value="AAA+_ATPase"/>
</dbReference>
<dbReference type="Proteomes" id="UP000250079">
    <property type="component" value="Chromosome"/>
</dbReference>
<evidence type="ECO:0000256" key="2">
    <source>
        <dbReference type="ARBA" id="ARBA00022840"/>
    </source>
</evidence>
<dbReference type="SMART" id="SM00448">
    <property type="entry name" value="REC"/>
    <property type="match status" value="1"/>
</dbReference>
<dbReference type="InterPro" id="IPR025944">
    <property type="entry name" value="Sigma_54_int_dom_CS"/>
</dbReference>
<dbReference type="Gene3D" id="1.10.10.60">
    <property type="entry name" value="Homeodomain-like"/>
    <property type="match status" value="1"/>
</dbReference>
<dbReference type="CDD" id="cd00009">
    <property type="entry name" value="AAA"/>
    <property type="match status" value="1"/>
</dbReference>
<dbReference type="GO" id="GO:0000160">
    <property type="term" value="P:phosphorelay signal transduction system"/>
    <property type="evidence" value="ECO:0007669"/>
    <property type="project" value="InterPro"/>
</dbReference>
<keyword evidence="6" id="KW-0597">Phosphoprotein</keyword>
<dbReference type="SMART" id="SM00382">
    <property type="entry name" value="AAA"/>
    <property type="match status" value="1"/>
</dbReference>
<evidence type="ECO:0000256" key="4">
    <source>
        <dbReference type="ARBA" id="ARBA00023125"/>
    </source>
</evidence>
<dbReference type="PROSITE" id="PS00688">
    <property type="entry name" value="SIGMA54_INTERACT_3"/>
    <property type="match status" value="1"/>
</dbReference>
<dbReference type="PROSITE" id="PS00675">
    <property type="entry name" value="SIGMA54_INTERACT_1"/>
    <property type="match status" value="1"/>
</dbReference>
<gene>
    <name evidence="9" type="primary">dctD_1</name>
    <name evidence="9" type="ORF">IMCC3135_25300</name>
</gene>
<dbReference type="InterPro" id="IPR011006">
    <property type="entry name" value="CheY-like_superfamily"/>
</dbReference>
<evidence type="ECO:0000259" key="8">
    <source>
        <dbReference type="PROSITE" id="PS50110"/>
    </source>
</evidence>
<keyword evidence="5" id="KW-0804">Transcription</keyword>
<keyword evidence="2" id="KW-0067">ATP-binding</keyword>
<dbReference type="CDD" id="cd00156">
    <property type="entry name" value="REC"/>
    <property type="match status" value="1"/>
</dbReference>
<dbReference type="EMBL" id="CP018632">
    <property type="protein sequence ID" value="ASJ75123.1"/>
    <property type="molecule type" value="Genomic_DNA"/>
</dbReference>
<name>A0A2Z2NV50_9GAMM</name>
<dbReference type="InterPro" id="IPR001789">
    <property type="entry name" value="Sig_transdc_resp-reg_receiver"/>
</dbReference>
<dbReference type="InterPro" id="IPR002078">
    <property type="entry name" value="Sigma_54_int"/>
</dbReference>
<dbReference type="PANTHER" id="PTHR32071:SF91">
    <property type="entry name" value="TUNGSTATE-RESPONSIVE TWO COMPONENT SIGMA54-DEPENDENT SIGNAL TRANSDUCTION SYSTEM RESPONSE REGULATOR FIS FAMILY"/>
    <property type="match status" value="1"/>
</dbReference>
<dbReference type="AlphaFoldDB" id="A0A2Z2NV50"/>
<dbReference type="Gene3D" id="3.40.50.2300">
    <property type="match status" value="1"/>
</dbReference>
<dbReference type="GO" id="GO:0005524">
    <property type="term" value="F:ATP binding"/>
    <property type="evidence" value="ECO:0007669"/>
    <property type="project" value="UniProtKB-KW"/>
</dbReference>
<dbReference type="InterPro" id="IPR002197">
    <property type="entry name" value="HTH_Fis"/>
</dbReference>
<dbReference type="PROSITE" id="PS50110">
    <property type="entry name" value="RESPONSE_REGULATORY"/>
    <property type="match status" value="1"/>
</dbReference>
<dbReference type="GO" id="GO:0043565">
    <property type="term" value="F:sequence-specific DNA binding"/>
    <property type="evidence" value="ECO:0007669"/>
    <property type="project" value="InterPro"/>
</dbReference>
<dbReference type="InterPro" id="IPR009057">
    <property type="entry name" value="Homeodomain-like_sf"/>
</dbReference>
<evidence type="ECO:0000256" key="6">
    <source>
        <dbReference type="PROSITE-ProRule" id="PRU00169"/>
    </source>
</evidence>
<dbReference type="Pfam" id="PF25601">
    <property type="entry name" value="AAA_lid_14"/>
    <property type="match status" value="1"/>
</dbReference>
<keyword evidence="10" id="KW-1185">Reference proteome</keyword>
<dbReference type="PROSITE" id="PS50045">
    <property type="entry name" value="SIGMA54_INTERACT_4"/>
    <property type="match status" value="1"/>
</dbReference>
<dbReference type="InterPro" id="IPR027417">
    <property type="entry name" value="P-loop_NTPase"/>
</dbReference>
<dbReference type="PROSITE" id="PS00676">
    <property type="entry name" value="SIGMA54_INTERACT_2"/>
    <property type="match status" value="1"/>
</dbReference>
<feature type="domain" description="Sigma-54 factor interaction" evidence="7">
    <location>
        <begin position="166"/>
        <end position="394"/>
    </location>
</feature>
<protein>
    <submittedName>
        <fullName evidence="9">C4-dicarboxylate transport transcriptional regulatory protein DctD</fullName>
    </submittedName>
</protein>
<evidence type="ECO:0000313" key="10">
    <source>
        <dbReference type="Proteomes" id="UP000250079"/>
    </source>
</evidence>
<dbReference type="Pfam" id="PF00072">
    <property type="entry name" value="Response_reg"/>
    <property type="match status" value="1"/>
</dbReference>
<dbReference type="Pfam" id="PF02954">
    <property type="entry name" value="HTH_8"/>
    <property type="match status" value="1"/>
</dbReference>
<reference evidence="9 10" key="1">
    <citation type="submission" date="2016-12" db="EMBL/GenBank/DDBJ databases">
        <authorList>
            <person name="Song W.-J."/>
            <person name="Kurnit D.M."/>
        </authorList>
    </citation>
    <scope>NUCLEOTIDE SEQUENCE [LARGE SCALE GENOMIC DNA]</scope>
    <source>
        <strain evidence="9 10">IMCC3135</strain>
    </source>
</reference>
<dbReference type="InterPro" id="IPR025943">
    <property type="entry name" value="Sigma_54_int_dom_ATP-bd_2"/>
</dbReference>